<evidence type="ECO:0000259" key="2">
    <source>
        <dbReference type="Pfam" id="PF13392"/>
    </source>
</evidence>
<dbReference type="EMBL" id="MAEM01000243">
    <property type="protein sequence ID" value="OBS01896.1"/>
    <property type="molecule type" value="Genomic_DNA"/>
</dbReference>
<feature type="domain" description="NUMOD4" evidence="1">
    <location>
        <begin position="2"/>
        <end position="52"/>
    </location>
</feature>
<proteinExistence type="predicted"/>
<accession>A0A1A6BHW9</accession>
<protein>
    <recommendedName>
        <fullName evidence="5">HNH nuclease domain-containing protein</fullName>
    </recommendedName>
</protein>
<dbReference type="Proteomes" id="UP000093757">
    <property type="component" value="Unassembled WGS sequence"/>
</dbReference>
<feature type="domain" description="HNH nuclease" evidence="2">
    <location>
        <begin position="63"/>
        <end position="107"/>
    </location>
</feature>
<sequence length="169" mass="19216">MPGFEGRYQASSEGQIRSLAREYINSRGAHRKTPGRVLSACAGGGRYLNVNLFRDSATPESWKVHQLVCRTFHGDKPFPEAVVRHLDGNSFNNRAGNLRWGTPTENSFDVVRHGRNHNANKTGCINGHAYTPDNVVYYTTPSGQRMRKCKACKRNWSRRDYAAKRRRHP</sequence>
<comment type="caution">
    <text evidence="3">The sequence shown here is derived from an EMBL/GenBank/DDBJ whole genome shotgun (WGS) entry which is preliminary data.</text>
</comment>
<dbReference type="InterPro" id="IPR010902">
    <property type="entry name" value="NUMOD4"/>
</dbReference>
<dbReference type="Pfam" id="PF13392">
    <property type="entry name" value="HNH_3"/>
    <property type="match status" value="1"/>
</dbReference>
<gene>
    <name evidence="3" type="ORF">A9W98_17925</name>
</gene>
<dbReference type="Gene3D" id="3.90.75.20">
    <property type="match status" value="1"/>
</dbReference>
<organism evidence="3 4">
    <name type="scientific">Mycobacterium gordonae</name>
    <dbReference type="NCBI Taxonomy" id="1778"/>
    <lineage>
        <taxon>Bacteria</taxon>
        <taxon>Bacillati</taxon>
        <taxon>Actinomycetota</taxon>
        <taxon>Actinomycetes</taxon>
        <taxon>Mycobacteriales</taxon>
        <taxon>Mycobacteriaceae</taxon>
        <taxon>Mycobacterium</taxon>
    </lineage>
</organism>
<dbReference type="Pfam" id="PF07463">
    <property type="entry name" value="NUMOD4"/>
    <property type="match status" value="1"/>
</dbReference>
<dbReference type="GO" id="GO:0016788">
    <property type="term" value="F:hydrolase activity, acting on ester bonds"/>
    <property type="evidence" value="ECO:0007669"/>
    <property type="project" value="InterPro"/>
</dbReference>
<dbReference type="AlphaFoldDB" id="A0A1A6BHW9"/>
<dbReference type="InterPro" id="IPR044925">
    <property type="entry name" value="His-Me_finger_sf"/>
</dbReference>
<evidence type="ECO:0008006" key="5">
    <source>
        <dbReference type="Google" id="ProtNLM"/>
    </source>
</evidence>
<evidence type="ECO:0000259" key="1">
    <source>
        <dbReference type="Pfam" id="PF07463"/>
    </source>
</evidence>
<reference evidence="3 4" key="1">
    <citation type="submission" date="2016-06" db="EMBL/GenBank/DDBJ databases">
        <authorList>
            <person name="Kjaerup R.B."/>
            <person name="Dalgaard T.S."/>
            <person name="Juul-Madsen H.R."/>
        </authorList>
    </citation>
    <scope>NUCLEOTIDE SEQUENCE [LARGE SCALE GENOMIC DNA]</scope>
    <source>
        <strain evidence="3 4">1245752.6</strain>
    </source>
</reference>
<evidence type="ECO:0000313" key="4">
    <source>
        <dbReference type="Proteomes" id="UP000093757"/>
    </source>
</evidence>
<name>A0A1A6BHW9_MYCGO</name>
<dbReference type="SUPFAM" id="SSF54060">
    <property type="entry name" value="His-Me finger endonucleases"/>
    <property type="match status" value="1"/>
</dbReference>
<dbReference type="InterPro" id="IPR003615">
    <property type="entry name" value="HNH_nuc"/>
</dbReference>
<evidence type="ECO:0000313" key="3">
    <source>
        <dbReference type="EMBL" id="OBS01896.1"/>
    </source>
</evidence>